<dbReference type="Pfam" id="PF13480">
    <property type="entry name" value="Acetyltransf_6"/>
    <property type="match status" value="1"/>
</dbReference>
<accession>A0A1G6E465</accession>
<dbReference type="SUPFAM" id="SSF55729">
    <property type="entry name" value="Acyl-CoA N-acyltransferases (Nat)"/>
    <property type="match status" value="1"/>
</dbReference>
<dbReference type="RefSeq" id="WP_139167906.1">
    <property type="nucleotide sequence ID" value="NZ_FMXQ01000010.1"/>
</dbReference>
<dbReference type="STRING" id="665467.SAMN02982931_04090"/>
<feature type="domain" description="BioF2-like acetyltransferase" evidence="1">
    <location>
        <begin position="198"/>
        <end position="344"/>
    </location>
</feature>
<dbReference type="OrthoDB" id="8193702at2"/>
<dbReference type="GO" id="GO:0016740">
    <property type="term" value="F:transferase activity"/>
    <property type="evidence" value="ECO:0007669"/>
    <property type="project" value="UniProtKB-KW"/>
</dbReference>
<organism evidence="2 3">
    <name type="scientific">Bauldia litoralis</name>
    <dbReference type="NCBI Taxonomy" id="665467"/>
    <lineage>
        <taxon>Bacteria</taxon>
        <taxon>Pseudomonadati</taxon>
        <taxon>Pseudomonadota</taxon>
        <taxon>Alphaproteobacteria</taxon>
        <taxon>Hyphomicrobiales</taxon>
        <taxon>Kaistiaceae</taxon>
        <taxon>Bauldia</taxon>
    </lineage>
</organism>
<sequence length="404" mass="44852">MNTLARVSTESLSAPVARAGAVPGLAEVSVVTDLRAIEEEWRAFEGTAVGHVFQSIDFVRPWLLHIGRDQVSPRIVVGRDAGGSILFLLPFGVRRCLGATELEWIGGPYADYHAGLYAPGFLAALALDAERRKAFVEAAIAPLKSEVDVVHLRRQPETLGGYPNPFAAWHASDQRTRAHWTRLSGDWDTYYRSKRNSSSRRHDRLKWEKMERIGPAAAIDAETPADVRRVLSALFVQKDQSLAAGGIPPYFADTNVRAFYDALAMKPYPAGLSHVSAIESNGDVVAANWGLIRGDRYYYVMTSYDGGPVSRHSPGRALMRHLMRWSIDRGLTEFDFTVGDEDFKTHWCEENEYLRCSLKVLHPRGALLGLAIRGVRSARATVTANPKLTRLANQVRCRLAARRG</sequence>
<protein>
    <submittedName>
        <fullName evidence="2">Acetyltransferase involved in cellulose biosynthesis, CelD/BcsL family</fullName>
    </submittedName>
</protein>
<proteinExistence type="predicted"/>
<keyword evidence="3" id="KW-1185">Reference proteome</keyword>
<name>A0A1G6E465_9HYPH</name>
<evidence type="ECO:0000313" key="2">
    <source>
        <dbReference type="EMBL" id="SDB52239.1"/>
    </source>
</evidence>
<dbReference type="EMBL" id="FMXQ01000010">
    <property type="protein sequence ID" value="SDB52239.1"/>
    <property type="molecule type" value="Genomic_DNA"/>
</dbReference>
<dbReference type="InterPro" id="IPR038740">
    <property type="entry name" value="BioF2-like_GNAT_dom"/>
</dbReference>
<dbReference type="Proteomes" id="UP000199071">
    <property type="component" value="Unassembled WGS sequence"/>
</dbReference>
<evidence type="ECO:0000313" key="3">
    <source>
        <dbReference type="Proteomes" id="UP000199071"/>
    </source>
</evidence>
<reference evidence="2 3" key="1">
    <citation type="submission" date="2016-10" db="EMBL/GenBank/DDBJ databases">
        <authorList>
            <person name="de Groot N.N."/>
        </authorList>
    </citation>
    <scope>NUCLEOTIDE SEQUENCE [LARGE SCALE GENOMIC DNA]</scope>
    <source>
        <strain evidence="2 3">ATCC 35022</strain>
    </source>
</reference>
<keyword evidence="2" id="KW-0808">Transferase</keyword>
<dbReference type="InterPro" id="IPR016181">
    <property type="entry name" value="Acyl_CoA_acyltransferase"/>
</dbReference>
<dbReference type="Gene3D" id="3.40.630.30">
    <property type="match status" value="1"/>
</dbReference>
<dbReference type="AlphaFoldDB" id="A0A1G6E465"/>
<gene>
    <name evidence="2" type="ORF">SAMN02982931_04090</name>
</gene>
<evidence type="ECO:0000259" key="1">
    <source>
        <dbReference type="Pfam" id="PF13480"/>
    </source>
</evidence>